<feature type="region of interest" description="Disordered" evidence="1">
    <location>
        <begin position="1"/>
        <end position="111"/>
    </location>
</feature>
<feature type="compositionally biased region" description="Low complexity" evidence="1">
    <location>
        <begin position="87"/>
        <end position="96"/>
    </location>
</feature>
<organism evidence="2 3">
    <name type="scientific">Prorocentrum cordatum</name>
    <dbReference type="NCBI Taxonomy" id="2364126"/>
    <lineage>
        <taxon>Eukaryota</taxon>
        <taxon>Sar</taxon>
        <taxon>Alveolata</taxon>
        <taxon>Dinophyceae</taxon>
        <taxon>Prorocentrales</taxon>
        <taxon>Prorocentraceae</taxon>
        <taxon>Prorocentrum</taxon>
    </lineage>
</organism>
<evidence type="ECO:0000313" key="3">
    <source>
        <dbReference type="Proteomes" id="UP001189429"/>
    </source>
</evidence>
<reference evidence="2" key="1">
    <citation type="submission" date="2023-10" db="EMBL/GenBank/DDBJ databases">
        <authorList>
            <person name="Chen Y."/>
            <person name="Shah S."/>
            <person name="Dougan E. K."/>
            <person name="Thang M."/>
            <person name="Chan C."/>
        </authorList>
    </citation>
    <scope>NUCLEOTIDE SEQUENCE [LARGE SCALE GENOMIC DNA]</scope>
</reference>
<feature type="compositionally biased region" description="Basic and acidic residues" evidence="1">
    <location>
        <begin position="65"/>
        <end position="86"/>
    </location>
</feature>
<gene>
    <name evidence="2" type="ORF">PCOR1329_LOCUS41299</name>
</gene>
<dbReference type="EMBL" id="CAUYUJ010014969">
    <property type="protein sequence ID" value="CAK0848344.1"/>
    <property type="molecule type" value="Genomic_DNA"/>
</dbReference>
<dbReference type="Proteomes" id="UP001189429">
    <property type="component" value="Unassembled WGS sequence"/>
</dbReference>
<accession>A0ABN9TQE7</accession>
<keyword evidence="3" id="KW-1185">Reference proteome</keyword>
<protein>
    <submittedName>
        <fullName evidence="2">Uncharacterized protein</fullName>
    </submittedName>
</protein>
<evidence type="ECO:0000313" key="2">
    <source>
        <dbReference type="EMBL" id="CAK0848344.1"/>
    </source>
</evidence>
<feature type="region of interest" description="Disordered" evidence="1">
    <location>
        <begin position="344"/>
        <end position="408"/>
    </location>
</feature>
<sequence>MFAPELAGQKSGLRGLGQKLSSPLKGFSVQKKADGLKRRAQKRLASKPKGQDEYFAEPDAIFVPQKEDPFSTTDQKKMVVVTKDEFSSSGSSSGDSDSSDSDGGGGNAQGDKAMKVVASCTLRLPAVGERVRHVEWMEREDGEWSLNREEVAVVAEVDAQGDFRLRNEHGQVSPHFLLRKYYCFTEVEELLPCQSRKPEVGWCVRSDGPKEVTCDEWTLAAGETAEVAQVGPYLDFKLRNPSGATTPKFLPMAGFSYVQVVRSCMVRWPAIGNKVRKDGGRPVTSGEWTLAAGEVAVVAQVDSKGAFRLRGASTSGGSSSSVSPVFFPRRRYCYVDDGVRPAEAAGAPREAGLDFQPRRPDGAADPGREPADKGRSKTKIRKADKKAAEPAGGAAAQQSPQFDGPSARLARSEFQLRSSRASQGCTWSIAVVLAAGSSKGVGAGGGAAPRYWRAPFVDGLVLGAEL</sequence>
<proteinExistence type="predicted"/>
<comment type="caution">
    <text evidence="2">The sequence shown here is derived from an EMBL/GenBank/DDBJ whole genome shotgun (WGS) entry which is preliminary data.</text>
</comment>
<feature type="compositionally biased region" description="Basic and acidic residues" evidence="1">
    <location>
        <begin position="356"/>
        <end position="375"/>
    </location>
</feature>
<name>A0ABN9TQE7_9DINO</name>
<evidence type="ECO:0000256" key="1">
    <source>
        <dbReference type="SAM" id="MobiDB-lite"/>
    </source>
</evidence>